<dbReference type="Proteomes" id="UP001195769">
    <property type="component" value="Unassembled WGS sequence"/>
</dbReference>
<reference evidence="1" key="1">
    <citation type="journal article" date="2020" name="New Phytol.">
        <title>Comparative genomics reveals dynamic genome evolution in host specialist ectomycorrhizal fungi.</title>
        <authorList>
            <person name="Lofgren L.A."/>
            <person name="Nguyen N.H."/>
            <person name="Vilgalys R."/>
            <person name="Ruytinx J."/>
            <person name="Liao H.L."/>
            <person name="Branco S."/>
            <person name="Kuo A."/>
            <person name="LaButti K."/>
            <person name="Lipzen A."/>
            <person name="Andreopoulos W."/>
            <person name="Pangilinan J."/>
            <person name="Riley R."/>
            <person name="Hundley H."/>
            <person name="Na H."/>
            <person name="Barry K."/>
            <person name="Grigoriev I.V."/>
            <person name="Stajich J.E."/>
            <person name="Kennedy P.G."/>
        </authorList>
    </citation>
    <scope>NUCLEOTIDE SEQUENCE</scope>
    <source>
        <strain evidence="1">FC203</strain>
    </source>
</reference>
<comment type="caution">
    <text evidence="1">The sequence shown here is derived from an EMBL/GenBank/DDBJ whole genome shotgun (WGS) entry which is preliminary data.</text>
</comment>
<organism evidence="1 2">
    <name type="scientific">Suillus fuscotomentosus</name>
    <dbReference type="NCBI Taxonomy" id="1912939"/>
    <lineage>
        <taxon>Eukaryota</taxon>
        <taxon>Fungi</taxon>
        <taxon>Dikarya</taxon>
        <taxon>Basidiomycota</taxon>
        <taxon>Agaricomycotina</taxon>
        <taxon>Agaricomycetes</taxon>
        <taxon>Agaricomycetidae</taxon>
        <taxon>Boletales</taxon>
        <taxon>Suillineae</taxon>
        <taxon>Suillaceae</taxon>
        <taxon>Suillus</taxon>
    </lineage>
</organism>
<accession>A0AAD4EKM5</accession>
<dbReference type="GeneID" id="64660421"/>
<proteinExistence type="predicted"/>
<keyword evidence="2" id="KW-1185">Reference proteome</keyword>
<name>A0AAD4EKM5_9AGAM</name>
<dbReference type="EMBL" id="JABBWK010000004">
    <property type="protein sequence ID" value="KAG1906739.1"/>
    <property type="molecule type" value="Genomic_DNA"/>
</dbReference>
<dbReference type="AlphaFoldDB" id="A0AAD4EKM5"/>
<evidence type="ECO:0000313" key="1">
    <source>
        <dbReference type="EMBL" id="KAG1906739.1"/>
    </source>
</evidence>
<gene>
    <name evidence="1" type="ORF">F5891DRAFT_1182151</name>
</gene>
<evidence type="ECO:0000313" key="2">
    <source>
        <dbReference type="Proteomes" id="UP001195769"/>
    </source>
</evidence>
<dbReference type="RefSeq" id="XP_041232314.1">
    <property type="nucleotide sequence ID" value="XM_041366123.1"/>
</dbReference>
<protein>
    <submittedName>
        <fullName evidence="1">Uncharacterized protein</fullName>
    </submittedName>
</protein>
<sequence>MNTSINTLKWVQRMHANFAALNLNAEEGGMGDEPPDIGEEGMVDKVIEIILHTLFESGVTRIQDLERYIKDNVVRHELRLVDLEKKLVGAYRETVKTQVEILNDDALFAGEDDESYGSLALLPNWGHRVSLSQRSYSGKLRGAAGATIDKTQRTTTAISTTASLTSYHEQECGRPDWVIASIALDLPTASQITAFSNWTLPCGTHTLMLGLPALCFCYI</sequence>